<feature type="transmembrane region" description="Helical" evidence="7">
    <location>
        <begin position="281"/>
        <end position="308"/>
    </location>
</feature>
<dbReference type="Pfam" id="PF12704">
    <property type="entry name" value="MacB_PCD"/>
    <property type="match status" value="1"/>
</dbReference>
<dbReference type="InterPro" id="IPR003838">
    <property type="entry name" value="ABC3_permease_C"/>
</dbReference>
<feature type="domain" description="ABC3 transporter permease C-terminal" evidence="8">
    <location>
        <begin position="287"/>
        <end position="400"/>
    </location>
</feature>
<feature type="domain" description="MacB-like periplasmic core" evidence="9">
    <location>
        <begin position="24"/>
        <end position="246"/>
    </location>
</feature>
<dbReference type="InterPro" id="IPR050250">
    <property type="entry name" value="Macrolide_Exporter_MacB"/>
</dbReference>
<proteinExistence type="inferred from homology"/>
<feature type="transmembrane region" description="Helical" evidence="7">
    <location>
        <begin position="328"/>
        <end position="352"/>
    </location>
</feature>
<evidence type="ECO:0000313" key="11">
    <source>
        <dbReference type="Proteomes" id="UP000807825"/>
    </source>
</evidence>
<keyword evidence="2" id="KW-1003">Cell membrane</keyword>
<evidence type="ECO:0000256" key="3">
    <source>
        <dbReference type="ARBA" id="ARBA00022692"/>
    </source>
</evidence>
<evidence type="ECO:0000256" key="2">
    <source>
        <dbReference type="ARBA" id="ARBA00022475"/>
    </source>
</evidence>
<comment type="subcellular location">
    <subcellularLocation>
        <location evidence="1">Cell membrane</location>
        <topology evidence="1">Multi-pass membrane protein</topology>
    </subcellularLocation>
</comment>
<evidence type="ECO:0000256" key="1">
    <source>
        <dbReference type="ARBA" id="ARBA00004651"/>
    </source>
</evidence>
<sequence>MKTGPFRGFRIAIKSLVGHPMRVALAVLSIMIGVASVIIMVGIGKGAEDDVRRKIESMGTNLIVVSAARSRAVKGQAGKLGIMTTLTLKDASMIGEECPSVKQAVPVYSKKLPVKFESMTYSTRIVGALPSIQQVRNISLESGMFFDTDENRLMSPVAVVGPTVVQSLFAGRDPVGESISIGKVLFKVIGVTTSKGAVSGEDEDDQIIVPLRTALNKLMNVTYLSHVFVEAASFDQIYSAEAEIRSLLRERHRLREGKENDFTIQNQADVIETQGSVAKTFSLLVASIAAISLIIGGVGILGVMLLSIRERVTEIGIRRAVGARRRDILVQFLGESSFLGVVGGTAGLLLGLCGSAGVGYFTGMSVVVAPEYAAISFLSSVVTGLIFGIYPSWKAAQLNPIEALNSRT</sequence>
<dbReference type="PANTHER" id="PTHR30572:SF4">
    <property type="entry name" value="ABC TRANSPORTER PERMEASE YTRF"/>
    <property type="match status" value="1"/>
</dbReference>
<dbReference type="GO" id="GO:0005886">
    <property type="term" value="C:plasma membrane"/>
    <property type="evidence" value="ECO:0007669"/>
    <property type="project" value="UniProtKB-SubCell"/>
</dbReference>
<evidence type="ECO:0000256" key="7">
    <source>
        <dbReference type="SAM" id="Phobius"/>
    </source>
</evidence>
<keyword evidence="5 7" id="KW-0472">Membrane</keyword>
<reference evidence="10" key="1">
    <citation type="submission" date="2020-07" db="EMBL/GenBank/DDBJ databases">
        <title>Huge and variable diversity of episymbiotic CPR bacteria and DPANN archaea in groundwater ecosystems.</title>
        <authorList>
            <person name="He C.Y."/>
            <person name="Keren R."/>
            <person name="Whittaker M."/>
            <person name="Farag I.F."/>
            <person name="Doudna J."/>
            <person name="Cate J.H.D."/>
            <person name="Banfield J.F."/>
        </authorList>
    </citation>
    <scope>NUCLEOTIDE SEQUENCE</scope>
    <source>
        <strain evidence="10">NC_groundwater_1664_Pr3_B-0.1um_52_9</strain>
    </source>
</reference>
<evidence type="ECO:0000256" key="6">
    <source>
        <dbReference type="ARBA" id="ARBA00038076"/>
    </source>
</evidence>
<feature type="transmembrane region" description="Helical" evidence="7">
    <location>
        <begin position="21"/>
        <end position="43"/>
    </location>
</feature>
<evidence type="ECO:0000256" key="4">
    <source>
        <dbReference type="ARBA" id="ARBA00022989"/>
    </source>
</evidence>
<dbReference type="Proteomes" id="UP000807825">
    <property type="component" value="Unassembled WGS sequence"/>
</dbReference>
<comment type="similarity">
    <text evidence="6">Belongs to the ABC-4 integral membrane protein family.</text>
</comment>
<comment type="caution">
    <text evidence="10">The sequence shown here is derived from an EMBL/GenBank/DDBJ whole genome shotgun (WGS) entry which is preliminary data.</text>
</comment>
<dbReference type="EMBL" id="JACRDE010000549">
    <property type="protein sequence ID" value="MBI5251985.1"/>
    <property type="molecule type" value="Genomic_DNA"/>
</dbReference>
<evidence type="ECO:0000259" key="9">
    <source>
        <dbReference type="Pfam" id="PF12704"/>
    </source>
</evidence>
<accession>A0A9D6Z5H6</accession>
<evidence type="ECO:0000313" key="10">
    <source>
        <dbReference type="EMBL" id="MBI5251985.1"/>
    </source>
</evidence>
<dbReference type="AlphaFoldDB" id="A0A9D6Z5H6"/>
<dbReference type="PANTHER" id="PTHR30572">
    <property type="entry name" value="MEMBRANE COMPONENT OF TRANSPORTER-RELATED"/>
    <property type="match status" value="1"/>
</dbReference>
<keyword evidence="3 7" id="KW-0812">Transmembrane</keyword>
<organism evidence="10 11">
    <name type="scientific">Desulfomonile tiedjei</name>
    <dbReference type="NCBI Taxonomy" id="2358"/>
    <lineage>
        <taxon>Bacteria</taxon>
        <taxon>Pseudomonadati</taxon>
        <taxon>Thermodesulfobacteriota</taxon>
        <taxon>Desulfomonilia</taxon>
        <taxon>Desulfomonilales</taxon>
        <taxon>Desulfomonilaceae</taxon>
        <taxon>Desulfomonile</taxon>
    </lineage>
</organism>
<dbReference type="Pfam" id="PF02687">
    <property type="entry name" value="FtsX"/>
    <property type="match status" value="1"/>
</dbReference>
<gene>
    <name evidence="10" type="ORF">HY912_21030</name>
</gene>
<keyword evidence="4 7" id="KW-1133">Transmembrane helix</keyword>
<evidence type="ECO:0000259" key="8">
    <source>
        <dbReference type="Pfam" id="PF02687"/>
    </source>
</evidence>
<feature type="transmembrane region" description="Helical" evidence="7">
    <location>
        <begin position="372"/>
        <end position="390"/>
    </location>
</feature>
<evidence type="ECO:0000256" key="5">
    <source>
        <dbReference type="ARBA" id="ARBA00023136"/>
    </source>
</evidence>
<protein>
    <submittedName>
        <fullName evidence="10">ABC transporter permease</fullName>
    </submittedName>
</protein>
<dbReference type="InterPro" id="IPR025857">
    <property type="entry name" value="MacB_PCD"/>
</dbReference>
<dbReference type="GO" id="GO:0022857">
    <property type="term" value="F:transmembrane transporter activity"/>
    <property type="evidence" value="ECO:0007669"/>
    <property type="project" value="TreeGrafter"/>
</dbReference>
<name>A0A9D6Z5H6_9BACT</name>